<accession>A0A5C3LG82</accession>
<protein>
    <submittedName>
        <fullName evidence="1">Uncharacterized protein</fullName>
    </submittedName>
</protein>
<proteinExistence type="predicted"/>
<name>A0A5C3LG82_9AGAR</name>
<gene>
    <name evidence="1" type="ORF">BDQ12DRAFT_526845</name>
</gene>
<evidence type="ECO:0000313" key="2">
    <source>
        <dbReference type="Proteomes" id="UP000308652"/>
    </source>
</evidence>
<dbReference type="Proteomes" id="UP000308652">
    <property type="component" value="Unassembled WGS sequence"/>
</dbReference>
<sequence>MVSSQLSLQLSSTANSNASDIAMAPAAKIKHALNGAACFPGRVAISGGYAIGYNNFSPTTRKILLIILRVQTIWCKDLLAMVRNWYSDP</sequence>
<dbReference type="AlphaFoldDB" id="A0A5C3LG82"/>
<dbReference type="OrthoDB" id="67700at2759"/>
<keyword evidence="2" id="KW-1185">Reference proteome</keyword>
<organism evidence="1 2">
    <name type="scientific">Crucibulum laeve</name>
    <dbReference type="NCBI Taxonomy" id="68775"/>
    <lineage>
        <taxon>Eukaryota</taxon>
        <taxon>Fungi</taxon>
        <taxon>Dikarya</taxon>
        <taxon>Basidiomycota</taxon>
        <taxon>Agaricomycotina</taxon>
        <taxon>Agaricomycetes</taxon>
        <taxon>Agaricomycetidae</taxon>
        <taxon>Agaricales</taxon>
        <taxon>Agaricineae</taxon>
        <taxon>Nidulariaceae</taxon>
        <taxon>Crucibulum</taxon>
    </lineage>
</organism>
<dbReference type="EMBL" id="ML213685">
    <property type="protein sequence ID" value="TFK32149.1"/>
    <property type="molecule type" value="Genomic_DNA"/>
</dbReference>
<reference evidence="1 2" key="1">
    <citation type="journal article" date="2019" name="Nat. Ecol. Evol.">
        <title>Megaphylogeny resolves global patterns of mushroom evolution.</title>
        <authorList>
            <person name="Varga T."/>
            <person name="Krizsan K."/>
            <person name="Foldi C."/>
            <person name="Dima B."/>
            <person name="Sanchez-Garcia M."/>
            <person name="Sanchez-Ramirez S."/>
            <person name="Szollosi G.J."/>
            <person name="Szarkandi J.G."/>
            <person name="Papp V."/>
            <person name="Albert L."/>
            <person name="Andreopoulos W."/>
            <person name="Angelini C."/>
            <person name="Antonin V."/>
            <person name="Barry K.W."/>
            <person name="Bougher N.L."/>
            <person name="Buchanan P."/>
            <person name="Buyck B."/>
            <person name="Bense V."/>
            <person name="Catcheside P."/>
            <person name="Chovatia M."/>
            <person name="Cooper J."/>
            <person name="Damon W."/>
            <person name="Desjardin D."/>
            <person name="Finy P."/>
            <person name="Geml J."/>
            <person name="Haridas S."/>
            <person name="Hughes K."/>
            <person name="Justo A."/>
            <person name="Karasinski D."/>
            <person name="Kautmanova I."/>
            <person name="Kiss B."/>
            <person name="Kocsube S."/>
            <person name="Kotiranta H."/>
            <person name="LaButti K.M."/>
            <person name="Lechner B.E."/>
            <person name="Liimatainen K."/>
            <person name="Lipzen A."/>
            <person name="Lukacs Z."/>
            <person name="Mihaltcheva S."/>
            <person name="Morgado L.N."/>
            <person name="Niskanen T."/>
            <person name="Noordeloos M.E."/>
            <person name="Ohm R.A."/>
            <person name="Ortiz-Santana B."/>
            <person name="Ovrebo C."/>
            <person name="Racz N."/>
            <person name="Riley R."/>
            <person name="Savchenko A."/>
            <person name="Shiryaev A."/>
            <person name="Soop K."/>
            <person name="Spirin V."/>
            <person name="Szebenyi C."/>
            <person name="Tomsovsky M."/>
            <person name="Tulloss R.E."/>
            <person name="Uehling J."/>
            <person name="Grigoriev I.V."/>
            <person name="Vagvolgyi C."/>
            <person name="Papp T."/>
            <person name="Martin F.M."/>
            <person name="Miettinen O."/>
            <person name="Hibbett D.S."/>
            <person name="Nagy L.G."/>
        </authorList>
    </citation>
    <scope>NUCLEOTIDE SEQUENCE [LARGE SCALE GENOMIC DNA]</scope>
    <source>
        <strain evidence="1 2">CBS 166.37</strain>
    </source>
</reference>
<evidence type="ECO:0000313" key="1">
    <source>
        <dbReference type="EMBL" id="TFK32149.1"/>
    </source>
</evidence>